<dbReference type="GO" id="GO:0033922">
    <property type="term" value="F:peptidoglycan beta-N-acetylmuramidase activity"/>
    <property type="evidence" value="ECO:0007669"/>
    <property type="project" value="InterPro"/>
</dbReference>
<evidence type="ECO:0000313" key="5">
    <source>
        <dbReference type="EMBL" id="CDM65440.1"/>
    </source>
</evidence>
<keyword evidence="6" id="KW-1185">Reference proteome</keyword>
<evidence type="ECO:0000259" key="4">
    <source>
        <dbReference type="Pfam" id="PF20732"/>
    </source>
</evidence>
<feature type="chain" id="PRO_5002123067" evidence="1">
    <location>
        <begin position="28"/>
        <end position="827"/>
    </location>
</feature>
<evidence type="ECO:0000259" key="2">
    <source>
        <dbReference type="Pfam" id="PF00144"/>
    </source>
</evidence>
<evidence type="ECO:0000256" key="1">
    <source>
        <dbReference type="SAM" id="SignalP"/>
    </source>
</evidence>
<dbReference type="Proteomes" id="UP000031518">
    <property type="component" value="Unassembled WGS sequence"/>
</dbReference>
<dbReference type="Gene3D" id="3.90.1150.140">
    <property type="match status" value="1"/>
</dbReference>
<gene>
    <name evidence="5" type="ORF">PYK22_01441</name>
</gene>
<feature type="domain" description="Beta-lactamase-related" evidence="2">
    <location>
        <begin position="48"/>
        <end position="393"/>
    </location>
</feature>
<dbReference type="AlphaFoldDB" id="A0A0B6WZ48"/>
<accession>A0A0B6WZ48</accession>
<evidence type="ECO:0000259" key="3">
    <source>
        <dbReference type="Pfam" id="PF07075"/>
    </source>
</evidence>
<organism evidence="5 6">
    <name type="scientific">Pyrinomonas methylaliphatogenes</name>
    <dbReference type="NCBI Taxonomy" id="454194"/>
    <lineage>
        <taxon>Bacteria</taxon>
        <taxon>Pseudomonadati</taxon>
        <taxon>Acidobacteriota</taxon>
        <taxon>Blastocatellia</taxon>
        <taxon>Blastocatellales</taxon>
        <taxon>Pyrinomonadaceae</taxon>
        <taxon>Pyrinomonas</taxon>
    </lineage>
</organism>
<feature type="domain" description="Peptidoglycan beta-N-acetylmuramidase NamZ N-terminal" evidence="3">
    <location>
        <begin position="474"/>
        <end position="673"/>
    </location>
</feature>
<feature type="domain" description="Peptidoglycan beta-N-acetylmuramidase NamZ C-terminal" evidence="4">
    <location>
        <begin position="678"/>
        <end position="826"/>
    </location>
</feature>
<dbReference type="Pfam" id="PF00144">
    <property type="entry name" value="Beta-lactamase"/>
    <property type="match status" value="1"/>
</dbReference>
<protein>
    <submittedName>
        <fullName evidence="5">Uncharacterized protein</fullName>
    </submittedName>
</protein>
<dbReference type="STRING" id="454194.PYK22_01441"/>
<evidence type="ECO:0000313" key="6">
    <source>
        <dbReference type="Proteomes" id="UP000031518"/>
    </source>
</evidence>
<reference evidence="5 6" key="1">
    <citation type="submission" date="2013-12" db="EMBL/GenBank/DDBJ databases">
        <authorList>
            <person name="Stott M."/>
        </authorList>
    </citation>
    <scope>NUCLEOTIDE SEQUENCE [LARGE SCALE GENOMIC DNA]</scope>
    <source>
        <strain evidence="5 6">K22</strain>
    </source>
</reference>
<dbReference type="InterPro" id="IPR048503">
    <property type="entry name" value="NamZ_C"/>
</dbReference>
<dbReference type="InterPro" id="IPR001466">
    <property type="entry name" value="Beta-lactam-related"/>
</dbReference>
<dbReference type="InterPro" id="IPR048502">
    <property type="entry name" value="NamZ_N"/>
</dbReference>
<dbReference type="PANTHER" id="PTHR42915">
    <property type="entry name" value="HYPOTHETICAL 460 KDA PROTEIN IN FEUA-SIGW INTERGENIC REGION [PRECURSOR]"/>
    <property type="match status" value="1"/>
</dbReference>
<dbReference type="Pfam" id="PF07075">
    <property type="entry name" value="NamZ_N"/>
    <property type="match status" value="1"/>
</dbReference>
<dbReference type="EMBL" id="CBXV010000005">
    <property type="protein sequence ID" value="CDM65440.1"/>
    <property type="molecule type" value="Genomic_DNA"/>
</dbReference>
<dbReference type="InterPro" id="IPR008302">
    <property type="entry name" value="NamZ"/>
</dbReference>
<reference evidence="5 6" key="2">
    <citation type="submission" date="2015-01" db="EMBL/GenBank/DDBJ databases">
        <title>Complete genome sequence of Pyrinomonas methylaliphatogenes type strain K22T.</title>
        <authorList>
            <person name="Lee K.C.Y."/>
            <person name="Power J.F."/>
            <person name="Dunfield P.F."/>
            <person name="Morgan X.C."/>
            <person name="Huttenhower C."/>
            <person name="Stott M.B."/>
        </authorList>
    </citation>
    <scope>NUCLEOTIDE SEQUENCE [LARGE SCALE GENOMIC DNA]</scope>
    <source>
        <strain evidence="5 6">K22</strain>
    </source>
</reference>
<dbReference type="Gene3D" id="3.40.50.12170">
    <property type="entry name" value="Uncharacterised protein PF07075, DUF1343"/>
    <property type="match status" value="1"/>
</dbReference>
<sequence length="827" mass="91653" precursor="true">MMSFRRQCDARGIALLLLLLFAQRAVADKLPTASPAAVGISAERLAEIDRAVEQEIAQRRLPGAVVLVARRGRVVWRKAYGSRAVVPQREPMTVDTIFDLASLTKVVATATSIMILVERGQVRLSDPLSRYIPEIKGGGRERITIEQLLTHTAGYAPDFDLGKRWTGYDEAIRRLIEEPLRYQPGTRFVYSDIGYIALGEVVRRASGLPLDEFARRNIFEPLGMRETMFRPPASLLARIAPTETRRGQMSYLGGHPEDAGAEAERVLRGEVHDPTAHRMGGVAGHAGLFSTADDLAIYCQMILNGGEYAGRRILSPLSVAAMTRPRAVNAEGAARGLGWDMATAYSSNRGDLFPLGSFGHTGFTGTSIWIDPASETFVIFLSNRVHPDGKGDVTPLRGRVASIVAASITDLPVERAREESARFAAELSATLPRMASAQARARIGDAEEAHNAEVLTGIDVLERDGFKPLVGKRVGLVTNHTGRNRRGVPTIDLLARAPGVKLVALFSPEHGIRGALDEKVPDSRDEKTGLPIYSLYGDTRRPKPEQLRDLDALVFDIQDIGARFYTYISTLGYVMEEAAKARIPVYVLDRPNPINGLDVEGPLADADKLSFTAYHTIPVRHGMTVGELARLFNEERKIGCELHVIEMRGWRRAMWFDQTNLTWINPSPNMRSLTEATLYPGIGLLETTNLSVGRGTDTPFELIGAPWLDGQRLAAYLNEREIPGVRFVPVRFTPRASVFKGEECGGVNIVITDRQRFRPVRTGIEIAAALHKLYPQEWRVDDYVRLLANEETLARLKRGEAPEAIESSWQEELEKFLRARERALIYR</sequence>
<name>A0A0B6WZ48_9BACT</name>
<dbReference type="Pfam" id="PF20732">
    <property type="entry name" value="NamZ_C"/>
    <property type="match status" value="1"/>
</dbReference>
<dbReference type="InterPro" id="IPR012338">
    <property type="entry name" value="Beta-lactam/transpept-like"/>
</dbReference>
<dbReference type="SUPFAM" id="SSF56601">
    <property type="entry name" value="beta-lactamase/transpeptidase-like"/>
    <property type="match status" value="1"/>
</dbReference>
<dbReference type="PANTHER" id="PTHR42915:SF1">
    <property type="entry name" value="PEPTIDOGLYCAN BETA-N-ACETYLMURAMIDASE NAMZ"/>
    <property type="match status" value="1"/>
</dbReference>
<proteinExistence type="predicted"/>
<feature type="signal peptide" evidence="1">
    <location>
        <begin position="1"/>
        <end position="27"/>
    </location>
</feature>
<dbReference type="Gene3D" id="3.40.710.10">
    <property type="entry name" value="DD-peptidase/beta-lactamase superfamily"/>
    <property type="match status" value="1"/>
</dbReference>
<keyword evidence="1" id="KW-0732">Signal</keyword>